<proteinExistence type="predicted"/>
<dbReference type="Gene3D" id="1.10.287.130">
    <property type="match status" value="1"/>
</dbReference>
<keyword evidence="7" id="KW-1133">Transmembrane helix</keyword>
<dbReference type="Pfam" id="PF08447">
    <property type="entry name" value="PAS_3"/>
    <property type="match status" value="1"/>
</dbReference>
<protein>
    <recommendedName>
        <fullName evidence="2">histidine kinase</fullName>
        <ecNumber evidence="2">2.7.13.3</ecNumber>
    </recommendedName>
</protein>
<feature type="domain" description="PAC" evidence="10">
    <location>
        <begin position="295"/>
        <end position="345"/>
    </location>
</feature>
<evidence type="ECO:0000256" key="7">
    <source>
        <dbReference type="SAM" id="Phobius"/>
    </source>
</evidence>
<dbReference type="InterPro" id="IPR013655">
    <property type="entry name" value="PAS_fold_3"/>
</dbReference>
<dbReference type="PROSITE" id="PS50113">
    <property type="entry name" value="PAC"/>
    <property type="match status" value="6"/>
</dbReference>
<evidence type="ECO:0000259" key="9">
    <source>
        <dbReference type="PROSITE" id="PS50112"/>
    </source>
</evidence>
<feature type="domain" description="PAS" evidence="9">
    <location>
        <begin position="221"/>
        <end position="291"/>
    </location>
</feature>
<dbReference type="SMART" id="SM00387">
    <property type="entry name" value="HATPase_c"/>
    <property type="match status" value="1"/>
</dbReference>
<reference evidence="11" key="1">
    <citation type="submission" date="2016-05" db="EMBL/GenBank/DDBJ databases">
        <title>Microbial consortia oxidize butane by reversing methanogenesis.</title>
        <authorList>
            <person name="Laso-Perez R."/>
            <person name="Richter M."/>
            <person name="Wegener G."/>
            <person name="Musat F."/>
        </authorList>
    </citation>
    <scope>NUCLEOTIDE SEQUENCE [LARGE SCALE GENOMIC DNA]</scope>
    <source>
        <strain evidence="11">BOX2</strain>
    </source>
</reference>
<organism evidence="11 12">
    <name type="scientific">Candidatus Syntropharchaeum caldarium</name>
    <dbReference type="NCBI Taxonomy" id="1838285"/>
    <lineage>
        <taxon>Archaea</taxon>
        <taxon>Methanobacteriati</taxon>
        <taxon>Methanobacteriota</taxon>
        <taxon>Stenosarchaea group</taxon>
        <taxon>Methanomicrobia</taxon>
        <taxon>Methanosarcinales</taxon>
        <taxon>ANME-2 cluster</taxon>
        <taxon>Candidatus Syntropharchaeum</taxon>
    </lineage>
</organism>
<keyword evidence="7" id="KW-0812">Transmembrane</keyword>
<dbReference type="FunFam" id="3.30.565.10:FF:000006">
    <property type="entry name" value="Sensor histidine kinase WalK"/>
    <property type="match status" value="1"/>
</dbReference>
<sequence>MGLGVFLVALYVILEILINGVSALRSSIIADPIIPFTLFLVTSLFFAVGYLLRLLVPNQAVAQMVTDYYEHVLGDTNQSVSIIDREYRIKFQNGAATNIFGNAVGGICYAVYFGRDSPCEDCMLRDVIDRYKRFTSLRELQDGRRFEVILTPFVTRDGSIVAVEMIKDKIEEEVDDNVLKKDRDYLDELVRERTAELAIANEELKKEIAERKQIEEKAAEREKELRVIAESSLDVIFVLSKTGKILYISPSAKELFGYEADEIIGTSFTKYVPKGELPRYWKTLKNEVLRDKKVRSFRTYVKHRDGHLTPVEITGQLVRREGKLVAQGTVRDITERMQYEEELKKHRDHLDELVRERTAELAIANEQLKNEIAERKQIEKKMIEKEKELRVIAESSLDVIFVLSKTGKFLYISPSAKELFGYEADEMIGTSFTKYVPKGELPRYWKTLKSEVLRDKKVRSFRTYVKHRDGHLTPVEITGQLVRREGKIVAQGTTRDITERMQYEEELKKHRDHLDELVRERTAQLTAANEQLQASESEIKAIIENVNDIIFQLSPTGYIQYVSPNVEKLYGWKLEDLIGKYLTKTTPLNDVPRVLGVLKRVLSGEVVKNFELHQKNAHGELVPMEVNLSPVKKDGRITGMQGVMRDITERKEAELLYRTIIDAASLAKEGFALVQDVDGIEGRHVFVNDYYCELTGYTKEELYQMSCHAMIHPSVRDEVVERYRRKMAGEKLPSYHEFEWIKKNGEVITVGLSSAVTNFKGKPAFLYYFRDITEEKKLKEEIKRGRAFLTSVLSSMNDMVAIMDVHGNIMRINHAAEEKLGFMNEDVTGLKFNEVGWFDGHLRDEIEPYFGEVAAGKNIEGHEITLTTADGRSIPSLFSMSPIVDRSSSEVLGLVAQVIDISELKKFSNELLHQKEELVKMTTELESSKAYLETLIDTIPSALFTIDTEQNITLWNRAAEEITGYKKDEMLGKNCRIIGSADCSEICTFLDVTAPKPVTGKECTIRSRNGNMITISTNVNNLRDLSGNIIGVIVSFIDITEKKEAARIIEASEAKFRTLVENLHAGVFRSTVEGEYIEANPAMTKILKSLTKSELTRSNVLDLLFTGEAREEICSRLRKEGEITGYEVPIETIDGGEKRWISVSMRCVNGRDAQYIDGVVEDVTRQKHYAEELEHEIEMATCELKNDKMELSKAFNELKELDELKTQFFSNISHELKTPLTVIKAHLHFLKTGKLGKLTEKMAKSVDVAAREAVDLEDLVETILDLARLDSGTFKLNLLETAISDVAADLVDRMRKKAEEEGQNLVLEVDGEIPKRLIDPKRMKQVLMNLVSNSIKYNPEGTTTTIKIYTDSKNIIIDVTDDGVGIEKKDLEKIFDRFYQVDGSTTRSGSGTGIGLSIVKELVTLHGGEITVESEVGAGSTFSVLLPIDWKA</sequence>
<keyword evidence="7" id="KW-0472">Membrane</keyword>
<evidence type="ECO:0000313" key="11">
    <source>
        <dbReference type="EMBL" id="OFV68018.1"/>
    </source>
</evidence>
<evidence type="ECO:0000259" key="8">
    <source>
        <dbReference type="PROSITE" id="PS50109"/>
    </source>
</evidence>
<dbReference type="InterPro" id="IPR013656">
    <property type="entry name" value="PAS_4"/>
</dbReference>
<keyword evidence="12" id="KW-1185">Reference proteome</keyword>
<feature type="domain" description="PAC" evidence="10">
    <location>
        <begin position="734"/>
        <end position="784"/>
    </location>
</feature>
<feature type="coiled-coil region" evidence="6">
    <location>
        <begin position="1170"/>
        <end position="1204"/>
    </location>
</feature>
<dbReference type="Pfam" id="PF13426">
    <property type="entry name" value="PAS_9"/>
    <property type="match status" value="1"/>
</dbReference>
<evidence type="ECO:0000256" key="4">
    <source>
        <dbReference type="ARBA" id="ARBA00022679"/>
    </source>
</evidence>
<dbReference type="CDD" id="cd00130">
    <property type="entry name" value="PAS"/>
    <property type="match status" value="7"/>
</dbReference>
<dbReference type="EMBL" id="LYOS01000002">
    <property type="protein sequence ID" value="OFV68018.1"/>
    <property type="molecule type" value="Genomic_DNA"/>
</dbReference>
<dbReference type="Pfam" id="PF02518">
    <property type="entry name" value="HATPase_c"/>
    <property type="match status" value="1"/>
</dbReference>
<feature type="domain" description="PAC" evidence="10">
    <location>
        <begin position="459"/>
        <end position="509"/>
    </location>
</feature>
<dbReference type="STRING" id="1838285.SCAL_000658"/>
<feature type="domain" description="PAC" evidence="10">
    <location>
        <begin position="608"/>
        <end position="659"/>
    </location>
</feature>
<dbReference type="CDD" id="cd16922">
    <property type="entry name" value="HATPase_EvgS-ArcB-TorS-like"/>
    <property type="match status" value="1"/>
</dbReference>
<evidence type="ECO:0000256" key="2">
    <source>
        <dbReference type="ARBA" id="ARBA00012438"/>
    </source>
</evidence>
<dbReference type="InterPro" id="IPR004358">
    <property type="entry name" value="Sig_transdc_His_kin-like_C"/>
</dbReference>
<dbReference type="PRINTS" id="PR00344">
    <property type="entry name" value="BCTRLSENSOR"/>
</dbReference>
<dbReference type="SUPFAM" id="SSF55874">
    <property type="entry name" value="ATPase domain of HSP90 chaperone/DNA topoisomerase II/histidine kinase"/>
    <property type="match status" value="1"/>
</dbReference>
<dbReference type="InterPro" id="IPR005467">
    <property type="entry name" value="His_kinase_dom"/>
</dbReference>
<feature type="coiled-coil region" evidence="6">
    <location>
        <begin position="190"/>
        <end position="224"/>
    </location>
</feature>
<feature type="domain" description="PAS" evidence="9">
    <location>
        <begin position="535"/>
        <end position="605"/>
    </location>
</feature>
<comment type="caution">
    <text evidence="11">The sequence shown here is derived from an EMBL/GenBank/DDBJ whole genome shotgun (WGS) entry which is preliminary data.</text>
</comment>
<dbReference type="InterPro" id="IPR001610">
    <property type="entry name" value="PAC"/>
</dbReference>
<dbReference type="InterPro" id="IPR035965">
    <property type="entry name" value="PAS-like_dom_sf"/>
</dbReference>
<dbReference type="GO" id="GO:0006355">
    <property type="term" value="P:regulation of DNA-templated transcription"/>
    <property type="evidence" value="ECO:0007669"/>
    <property type="project" value="InterPro"/>
</dbReference>
<accession>A0A1F2P9S1</accession>
<keyword evidence="3" id="KW-0597">Phosphoprotein</keyword>
<keyword evidence="4" id="KW-0808">Transferase</keyword>
<dbReference type="PATRIC" id="fig|1838285.3.peg.667"/>
<dbReference type="InterPro" id="IPR052162">
    <property type="entry name" value="Sensor_kinase/Photoreceptor"/>
</dbReference>
<dbReference type="InterPro" id="IPR013767">
    <property type="entry name" value="PAS_fold"/>
</dbReference>
<dbReference type="Pfam" id="PF08448">
    <property type="entry name" value="PAS_4"/>
    <property type="match status" value="2"/>
</dbReference>
<evidence type="ECO:0000256" key="1">
    <source>
        <dbReference type="ARBA" id="ARBA00000085"/>
    </source>
</evidence>
<dbReference type="SMART" id="SM00388">
    <property type="entry name" value="HisKA"/>
    <property type="match status" value="1"/>
</dbReference>
<dbReference type="NCBIfam" id="TIGR00229">
    <property type="entry name" value="sensory_box"/>
    <property type="match status" value="7"/>
</dbReference>
<evidence type="ECO:0000256" key="5">
    <source>
        <dbReference type="ARBA" id="ARBA00022777"/>
    </source>
</evidence>
<dbReference type="CDD" id="cd00082">
    <property type="entry name" value="HisKA"/>
    <property type="match status" value="1"/>
</dbReference>
<dbReference type="SMART" id="SM00086">
    <property type="entry name" value="PAC"/>
    <property type="match status" value="6"/>
</dbReference>
<comment type="catalytic activity">
    <reaction evidence="1">
        <text>ATP + protein L-histidine = ADP + protein N-phospho-L-histidine.</text>
        <dbReference type="EC" id="2.7.13.3"/>
    </reaction>
</comment>
<feature type="coiled-coil region" evidence="6">
    <location>
        <begin position="336"/>
        <end position="388"/>
    </location>
</feature>
<dbReference type="Gene3D" id="3.30.450.20">
    <property type="entry name" value="PAS domain"/>
    <property type="match status" value="7"/>
</dbReference>
<dbReference type="InterPro" id="IPR036890">
    <property type="entry name" value="HATPase_C_sf"/>
</dbReference>
<evidence type="ECO:0000256" key="3">
    <source>
        <dbReference type="ARBA" id="ARBA00022553"/>
    </source>
</evidence>
<name>A0A1F2P9S1_9EURY</name>
<dbReference type="InterPro" id="IPR036097">
    <property type="entry name" value="HisK_dim/P_sf"/>
</dbReference>
<dbReference type="PROSITE" id="PS50109">
    <property type="entry name" value="HIS_KIN"/>
    <property type="match status" value="1"/>
</dbReference>
<dbReference type="SUPFAM" id="SSF55785">
    <property type="entry name" value="PYP-like sensor domain (PAS domain)"/>
    <property type="match status" value="8"/>
</dbReference>
<evidence type="ECO:0000256" key="6">
    <source>
        <dbReference type="SAM" id="Coils"/>
    </source>
</evidence>
<dbReference type="Proteomes" id="UP000186940">
    <property type="component" value="Unassembled WGS sequence"/>
</dbReference>
<evidence type="ECO:0000259" key="10">
    <source>
        <dbReference type="PROSITE" id="PS50113"/>
    </source>
</evidence>
<keyword evidence="6" id="KW-0175">Coiled coil</keyword>
<dbReference type="SUPFAM" id="SSF47384">
    <property type="entry name" value="Homodimeric domain of signal transducing histidine kinase"/>
    <property type="match status" value="1"/>
</dbReference>
<feature type="domain" description="PAC" evidence="10">
    <location>
        <begin position="999"/>
        <end position="1051"/>
    </location>
</feature>
<feature type="domain" description="PAS" evidence="9">
    <location>
        <begin position="785"/>
        <end position="829"/>
    </location>
</feature>
<feature type="domain" description="PAS" evidence="9">
    <location>
        <begin position="385"/>
        <end position="431"/>
    </location>
</feature>
<dbReference type="Pfam" id="PF00989">
    <property type="entry name" value="PAS"/>
    <property type="match status" value="3"/>
</dbReference>
<dbReference type="PANTHER" id="PTHR43304">
    <property type="entry name" value="PHYTOCHROME-LIKE PROTEIN CPH1"/>
    <property type="match status" value="1"/>
</dbReference>
<feature type="domain" description="Histidine kinase" evidence="8">
    <location>
        <begin position="1211"/>
        <end position="1430"/>
    </location>
</feature>
<dbReference type="InterPro" id="IPR000700">
    <property type="entry name" value="PAS-assoc_C"/>
</dbReference>
<feature type="domain" description="PAS" evidence="9">
    <location>
        <begin position="653"/>
        <end position="730"/>
    </location>
</feature>
<dbReference type="InterPro" id="IPR000014">
    <property type="entry name" value="PAS"/>
</dbReference>
<dbReference type="InterPro" id="IPR003661">
    <property type="entry name" value="HisK_dim/P_dom"/>
</dbReference>
<keyword evidence="5 11" id="KW-0418">Kinase</keyword>
<feature type="transmembrane region" description="Helical" evidence="7">
    <location>
        <begin position="33"/>
        <end position="56"/>
    </location>
</feature>
<dbReference type="PANTHER" id="PTHR43304:SF1">
    <property type="entry name" value="PAC DOMAIN-CONTAINING PROTEIN"/>
    <property type="match status" value="1"/>
</dbReference>
<feature type="domain" description="PAC" evidence="10">
    <location>
        <begin position="860"/>
        <end position="913"/>
    </location>
</feature>
<dbReference type="PROSITE" id="PS50112">
    <property type="entry name" value="PAS"/>
    <property type="match status" value="7"/>
</dbReference>
<evidence type="ECO:0000313" key="12">
    <source>
        <dbReference type="Proteomes" id="UP000186940"/>
    </source>
</evidence>
<dbReference type="SMART" id="SM00091">
    <property type="entry name" value="PAS"/>
    <property type="match status" value="8"/>
</dbReference>
<gene>
    <name evidence="11" type="ORF">SCAL_000658</name>
</gene>
<dbReference type="InterPro" id="IPR003594">
    <property type="entry name" value="HATPase_dom"/>
</dbReference>
<feature type="coiled-coil region" evidence="6">
    <location>
        <begin position="500"/>
        <end position="545"/>
    </location>
</feature>
<dbReference type="EC" id="2.7.13.3" evidence="2"/>
<dbReference type="Gene3D" id="3.30.565.10">
    <property type="entry name" value="Histidine kinase-like ATPase, C-terminal domain"/>
    <property type="match status" value="1"/>
</dbReference>
<feature type="domain" description="PAS" evidence="9">
    <location>
        <begin position="1052"/>
        <end position="1104"/>
    </location>
</feature>
<dbReference type="GO" id="GO:0000155">
    <property type="term" value="F:phosphorelay sensor kinase activity"/>
    <property type="evidence" value="ECO:0007669"/>
    <property type="project" value="InterPro"/>
</dbReference>
<feature type="domain" description="PAS" evidence="9">
    <location>
        <begin position="928"/>
        <end position="974"/>
    </location>
</feature>
<dbReference type="Pfam" id="PF00512">
    <property type="entry name" value="HisKA"/>
    <property type="match status" value="1"/>
</dbReference>
<feature type="transmembrane region" description="Helical" evidence="7">
    <location>
        <begin position="95"/>
        <end position="114"/>
    </location>
</feature>